<evidence type="ECO:0000256" key="6">
    <source>
        <dbReference type="SAM" id="Phobius"/>
    </source>
</evidence>
<dbReference type="EMBL" id="AAVQ01000001">
    <property type="protein sequence ID" value="EAZ63930.2"/>
    <property type="molecule type" value="Genomic_DNA"/>
</dbReference>
<dbReference type="PANTHER" id="PTHR23504">
    <property type="entry name" value="MAJOR FACILITATOR SUPERFAMILY DOMAIN-CONTAINING PROTEIN 10"/>
    <property type="match status" value="1"/>
</dbReference>
<dbReference type="eggNOG" id="KOG2615">
    <property type="taxonomic scope" value="Eukaryota"/>
</dbReference>
<feature type="transmembrane region" description="Helical" evidence="6">
    <location>
        <begin position="308"/>
        <end position="329"/>
    </location>
</feature>
<comment type="caution">
    <text evidence="8">The sequence shown here is derived from an EMBL/GenBank/DDBJ whole genome shotgun (WGS) entry which is preliminary data.</text>
</comment>
<evidence type="ECO:0000256" key="5">
    <source>
        <dbReference type="ARBA" id="ARBA00023136"/>
    </source>
</evidence>
<evidence type="ECO:0000256" key="4">
    <source>
        <dbReference type="ARBA" id="ARBA00022989"/>
    </source>
</evidence>
<sequence>MTNPLVEMFDGFPIFQQFTLGKLQDAEVMAFTSVYPNLYFMIKHFGIAEDDSHIATYSGYLGAAYLLGEYISSSYWVKASNKYGRKTILLYGLASTAFSLLIFGFSTNFYMALLARFFMGLCGGKSQVYRNTMEEIALEGRHKHHALTSLSQNWTSGILMGYFFGGLSSLSYKSDIKYDGSLLSKYPFLLSNLIIISVIVAEIIMGWLFLEETHEQIKYVRDIGLEKGDSIRRMLGFQVPERPWQLREQDPKVDQQPFDDNMKLTERHVVPYQIRNDSVYTPEESSTDTETYEEFESVRSLATWNRIINNYMLCFQNTFFFEFFPIFLASPLREGDLKFPFQIKGGFSYNAYGIGMLTFLAGYIGSVFEVPLSIIRVYFGRKCVAGIALLVYPITYFLLPLYLFTSHEYNKGISKSLANLLLVVNISVVWLFKSFTFPSYQSYFDISSSKEQRRPTNSYSIRFITLAKCATPIIGGWMISIFDAQGYGGTPWWILSVWSTMTLLHSIYIDRRSVALA</sequence>
<feature type="transmembrane region" description="Helical" evidence="6">
    <location>
        <begin position="491"/>
        <end position="509"/>
    </location>
</feature>
<feature type="transmembrane region" description="Helical" evidence="6">
    <location>
        <begin position="88"/>
        <end position="111"/>
    </location>
</feature>
<dbReference type="GO" id="GO:0022857">
    <property type="term" value="F:transmembrane transporter activity"/>
    <property type="evidence" value="ECO:0007669"/>
    <property type="project" value="InterPro"/>
</dbReference>
<evidence type="ECO:0000256" key="2">
    <source>
        <dbReference type="ARBA" id="ARBA00022448"/>
    </source>
</evidence>
<proteinExistence type="predicted"/>
<dbReference type="Pfam" id="PF07690">
    <property type="entry name" value="MFS_1"/>
    <property type="match status" value="1"/>
</dbReference>
<dbReference type="HOGENOM" id="CLU_001265_54_5_1"/>
<dbReference type="SUPFAM" id="SSF103473">
    <property type="entry name" value="MFS general substrate transporter"/>
    <property type="match status" value="1"/>
</dbReference>
<keyword evidence="5 6" id="KW-0472">Membrane</keyword>
<dbReference type="GeneID" id="4851370"/>
<dbReference type="InParanoid" id="A3GGH1"/>
<evidence type="ECO:0000259" key="7">
    <source>
        <dbReference type="PROSITE" id="PS50850"/>
    </source>
</evidence>
<dbReference type="Gene3D" id="1.20.1250.20">
    <property type="entry name" value="MFS general substrate transporter like domains"/>
    <property type="match status" value="1"/>
</dbReference>
<dbReference type="GO" id="GO:0016020">
    <property type="term" value="C:membrane"/>
    <property type="evidence" value="ECO:0007669"/>
    <property type="project" value="UniProtKB-SubCell"/>
</dbReference>
<evidence type="ECO:0000313" key="8">
    <source>
        <dbReference type="EMBL" id="EAZ63930.2"/>
    </source>
</evidence>
<dbReference type="PANTHER" id="PTHR23504:SF15">
    <property type="entry name" value="MAJOR FACILITATOR SUPERFAMILY (MFS) PROFILE DOMAIN-CONTAINING PROTEIN"/>
    <property type="match status" value="1"/>
</dbReference>
<reference evidence="8 9" key="1">
    <citation type="journal article" date="2007" name="Nat. Biotechnol.">
        <title>Genome sequence of the lignocellulose-bioconverting and xylose-fermenting yeast Pichia stipitis.</title>
        <authorList>
            <person name="Jeffries T.W."/>
            <person name="Grigoriev I.V."/>
            <person name="Grimwood J."/>
            <person name="Laplaza J.M."/>
            <person name="Aerts A."/>
            <person name="Salamov A."/>
            <person name="Schmutz J."/>
            <person name="Lindquist E."/>
            <person name="Dehal P."/>
            <person name="Shapiro H."/>
            <person name="Jin Y.S."/>
            <person name="Passoth V."/>
            <person name="Richardson P.M."/>
        </authorList>
    </citation>
    <scope>NUCLEOTIDE SEQUENCE [LARGE SCALE GENOMIC DNA]</scope>
    <source>
        <strain evidence="9">ATCC 58785 / CBS 6054 / NBRC 10063 / NRRL Y-11545</strain>
    </source>
</reference>
<dbReference type="Proteomes" id="UP000002258">
    <property type="component" value="Chromosome 1"/>
</dbReference>
<gene>
    <name evidence="8" type="ORF">PICST_28602</name>
</gene>
<dbReference type="InterPro" id="IPR011701">
    <property type="entry name" value="MFS"/>
</dbReference>
<evidence type="ECO:0000313" key="9">
    <source>
        <dbReference type="Proteomes" id="UP000002258"/>
    </source>
</evidence>
<dbReference type="PROSITE" id="PS50850">
    <property type="entry name" value="MFS"/>
    <property type="match status" value="1"/>
</dbReference>
<accession>A3GGH1</accession>
<organism evidence="8 9">
    <name type="scientific">Scheffersomyces stipitis (strain ATCC 58785 / CBS 6054 / NBRC 10063 / NRRL Y-11545)</name>
    <name type="common">Yeast</name>
    <name type="synonym">Pichia stipitis</name>
    <dbReference type="NCBI Taxonomy" id="322104"/>
    <lineage>
        <taxon>Eukaryota</taxon>
        <taxon>Fungi</taxon>
        <taxon>Dikarya</taxon>
        <taxon>Ascomycota</taxon>
        <taxon>Saccharomycotina</taxon>
        <taxon>Pichiomycetes</taxon>
        <taxon>Debaryomycetaceae</taxon>
        <taxon>Scheffersomyces</taxon>
    </lineage>
</organism>
<dbReference type="InterPro" id="IPR036259">
    <property type="entry name" value="MFS_trans_sf"/>
</dbReference>
<dbReference type="KEGG" id="pic:PICST_28602"/>
<feature type="transmembrane region" description="Helical" evidence="6">
    <location>
        <begin position="459"/>
        <end position="479"/>
    </location>
</feature>
<dbReference type="OMA" id="RSAMNIF"/>
<evidence type="ECO:0000256" key="1">
    <source>
        <dbReference type="ARBA" id="ARBA00004141"/>
    </source>
</evidence>
<keyword evidence="9" id="KW-1185">Reference proteome</keyword>
<dbReference type="OrthoDB" id="10262656at2759"/>
<feature type="transmembrane region" description="Helical" evidence="6">
    <location>
        <begin position="349"/>
        <end position="372"/>
    </location>
</feature>
<protein>
    <recommendedName>
        <fullName evidence="7">Major facilitator superfamily (MFS) profile domain-containing protein</fullName>
    </recommendedName>
</protein>
<feature type="transmembrane region" description="Helical" evidence="6">
    <location>
        <begin position="384"/>
        <end position="405"/>
    </location>
</feature>
<feature type="transmembrane region" description="Helical" evidence="6">
    <location>
        <begin position="417"/>
        <end position="438"/>
    </location>
</feature>
<evidence type="ECO:0000256" key="3">
    <source>
        <dbReference type="ARBA" id="ARBA00022692"/>
    </source>
</evidence>
<feature type="transmembrane region" description="Helical" evidence="6">
    <location>
        <begin position="188"/>
        <end position="210"/>
    </location>
</feature>
<keyword evidence="3 6" id="KW-0812">Transmembrane</keyword>
<name>A3GGH1_PICST</name>
<keyword evidence="4 6" id="KW-1133">Transmembrane helix</keyword>
<dbReference type="RefSeq" id="XP_001387953.2">
    <property type="nucleotide sequence ID" value="XM_001387916.1"/>
</dbReference>
<feature type="domain" description="Major facilitator superfamily (MFS) profile" evidence="7">
    <location>
        <begin position="1"/>
        <end position="514"/>
    </location>
</feature>
<dbReference type="InterPro" id="IPR020846">
    <property type="entry name" value="MFS_dom"/>
</dbReference>
<dbReference type="AlphaFoldDB" id="A3GGH1"/>
<keyword evidence="2" id="KW-0813">Transport</keyword>
<comment type="subcellular location">
    <subcellularLocation>
        <location evidence="1">Membrane</location>
        <topology evidence="1">Multi-pass membrane protein</topology>
    </subcellularLocation>
</comment>